<dbReference type="PANTHER" id="PTHR14969">
    <property type="entry name" value="SPHINGOSINE-1-PHOSPHATE PHOSPHOHYDROLASE"/>
    <property type="match status" value="1"/>
</dbReference>
<gene>
    <name evidence="6" type="ORF">FOF44_08400</name>
</gene>
<proteinExistence type="predicted"/>
<dbReference type="Pfam" id="PF01569">
    <property type="entry name" value="PAP2"/>
    <property type="match status" value="1"/>
</dbReference>
<comment type="catalytic activity">
    <reaction evidence="3">
        <text>di-trans,octa-cis-undecaprenyl diphosphate + H2O = di-trans,octa-cis-undecaprenyl phosphate + phosphate + H(+)</text>
        <dbReference type="Rhea" id="RHEA:28094"/>
        <dbReference type="ChEBI" id="CHEBI:15377"/>
        <dbReference type="ChEBI" id="CHEBI:15378"/>
        <dbReference type="ChEBI" id="CHEBI:43474"/>
        <dbReference type="ChEBI" id="CHEBI:58405"/>
        <dbReference type="ChEBI" id="CHEBI:60392"/>
        <dbReference type="EC" id="3.6.1.27"/>
    </reaction>
</comment>
<dbReference type="GO" id="GO:0005886">
    <property type="term" value="C:plasma membrane"/>
    <property type="evidence" value="ECO:0007669"/>
    <property type="project" value="TreeGrafter"/>
</dbReference>
<feature type="transmembrane region" description="Helical" evidence="4">
    <location>
        <begin position="231"/>
        <end position="253"/>
    </location>
</feature>
<dbReference type="SUPFAM" id="SSF48317">
    <property type="entry name" value="Acid phosphatase/Vanadium-dependent haloperoxidase"/>
    <property type="match status" value="1"/>
</dbReference>
<dbReference type="EC" id="3.6.1.27" evidence="1"/>
<feature type="transmembrane region" description="Helical" evidence="4">
    <location>
        <begin position="45"/>
        <end position="69"/>
    </location>
</feature>
<dbReference type="SMART" id="SM00014">
    <property type="entry name" value="acidPPc"/>
    <property type="match status" value="1"/>
</dbReference>
<dbReference type="InterPro" id="IPR036938">
    <property type="entry name" value="PAP2/HPO_sf"/>
</dbReference>
<keyword evidence="4" id="KW-0812">Transmembrane</keyword>
<evidence type="ECO:0000256" key="3">
    <source>
        <dbReference type="ARBA" id="ARBA00047594"/>
    </source>
</evidence>
<dbReference type="AlphaFoldDB" id="A0A557P836"/>
<dbReference type="InterPro" id="IPR000326">
    <property type="entry name" value="PAP2/HPO"/>
</dbReference>
<evidence type="ECO:0000259" key="5">
    <source>
        <dbReference type="SMART" id="SM00014"/>
    </source>
</evidence>
<evidence type="ECO:0000256" key="1">
    <source>
        <dbReference type="ARBA" id="ARBA00012374"/>
    </source>
</evidence>
<evidence type="ECO:0000313" key="6">
    <source>
        <dbReference type="EMBL" id="TVO36807.1"/>
    </source>
</evidence>
<keyword evidence="4" id="KW-1133">Transmembrane helix</keyword>
<dbReference type="RefSeq" id="WP_144388059.1">
    <property type="nucleotide sequence ID" value="NZ_CANNCB010000019.1"/>
</dbReference>
<dbReference type="CDD" id="cd01610">
    <property type="entry name" value="PAP2_like"/>
    <property type="match status" value="1"/>
</dbReference>
<keyword evidence="4" id="KW-0472">Membrane</keyword>
<feature type="domain" description="Phosphatidic acid phosphatase type 2/haloperoxidase" evidence="5">
    <location>
        <begin position="80"/>
        <end position="246"/>
    </location>
</feature>
<evidence type="ECO:0000313" key="7">
    <source>
        <dbReference type="Proteomes" id="UP000319828"/>
    </source>
</evidence>
<organism evidence="6 7">
    <name type="scientific">Vibrio algivorus</name>
    <dbReference type="NCBI Taxonomy" id="1667024"/>
    <lineage>
        <taxon>Bacteria</taxon>
        <taxon>Pseudomonadati</taxon>
        <taxon>Pseudomonadota</taxon>
        <taxon>Gammaproteobacteria</taxon>
        <taxon>Vibrionales</taxon>
        <taxon>Vibrionaceae</taxon>
        <taxon>Vibrio</taxon>
    </lineage>
</organism>
<feature type="transmembrane region" description="Helical" evidence="4">
    <location>
        <begin position="7"/>
        <end position="25"/>
    </location>
</feature>
<dbReference type="Proteomes" id="UP000319828">
    <property type="component" value="Unassembled WGS sequence"/>
</dbReference>
<evidence type="ECO:0000256" key="2">
    <source>
        <dbReference type="ARBA" id="ARBA00032707"/>
    </source>
</evidence>
<reference evidence="6 7" key="1">
    <citation type="submission" date="2019-07" db="EMBL/GenBank/DDBJ databases">
        <title>The draft genome sequence of Vibrio algivorus M1486.</title>
        <authorList>
            <person name="Meng X."/>
        </authorList>
    </citation>
    <scope>NUCLEOTIDE SEQUENCE [LARGE SCALE GENOMIC DNA]</scope>
    <source>
        <strain evidence="6 7">M1486</strain>
    </source>
</reference>
<comment type="caution">
    <text evidence="6">The sequence shown here is derived from an EMBL/GenBank/DDBJ whole genome shotgun (WGS) entry which is preliminary data.</text>
</comment>
<dbReference type="PANTHER" id="PTHR14969:SF54">
    <property type="entry name" value="PHOSPHATIDYLGLYCEROPHOSPHATASE B"/>
    <property type="match status" value="1"/>
</dbReference>
<dbReference type="GO" id="GO:0050380">
    <property type="term" value="F:undecaprenyl-diphosphatase activity"/>
    <property type="evidence" value="ECO:0007669"/>
    <property type="project" value="UniProtKB-EC"/>
</dbReference>
<dbReference type="EMBL" id="VMKJ01000013">
    <property type="protein sequence ID" value="TVO36807.1"/>
    <property type="molecule type" value="Genomic_DNA"/>
</dbReference>
<dbReference type="Gene3D" id="1.20.144.10">
    <property type="entry name" value="Phosphatidic acid phosphatase type 2/haloperoxidase"/>
    <property type="match status" value="1"/>
</dbReference>
<evidence type="ECO:0000256" key="4">
    <source>
        <dbReference type="SAM" id="Phobius"/>
    </source>
</evidence>
<sequence>MVSQYPVYVRLVFIWLGLAVVPSWLLLTGQQVFPWLDLSGWLAGLLYALTSTGTAPYAILTVVVFWAFSFKFMNKLQWQKMVLVSLFGLSISFVLNHGLKSYFEEPRPNFTWLSQQANSPINLSTFYQQEDKQRSANVELALQQYRSESDPQQLNTNPPLNVSNSLQHHWVHEVGFAFPSGHTIFAITLTLIASYYLLLSGATSLNIMVFLWGLSMGTSRMLLGMHWPQDVFASTCLAAIISVLSVVVIEKVWGRFKLTRYAK</sequence>
<dbReference type="OrthoDB" id="5586741at2"/>
<protein>
    <recommendedName>
        <fullName evidence="1">undecaprenyl-diphosphate phosphatase</fullName>
        <ecNumber evidence="1">3.6.1.27</ecNumber>
    </recommendedName>
    <alternativeName>
        <fullName evidence="2">Undecaprenyl pyrophosphate phosphatase</fullName>
    </alternativeName>
</protein>
<name>A0A557P836_9VIBR</name>
<accession>A0A557P836</accession>
<feature type="transmembrane region" description="Helical" evidence="4">
    <location>
        <begin position="205"/>
        <end position="225"/>
    </location>
</feature>